<feature type="domain" description="Signal transduction histidine kinase subgroup 3 dimerisation and phosphoacceptor" evidence="11">
    <location>
        <begin position="80"/>
        <end position="131"/>
    </location>
</feature>
<keyword evidence="6 12" id="KW-0418">Kinase</keyword>
<keyword evidence="9" id="KW-1133">Transmembrane helix</keyword>
<accession>A0A4R4E4V3</accession>
<evidence type="ECO:0000256" key="6">
    <source>
        <dbReference type="ARBA" id="ARBA00022777"/>
    </source>
</evidence>
<keyword evidence="9" id="KW-0472">Membrane</keyword>
<keyword evidence="5" id="KW-0547">Nucleotide-binding</keyword>
<evidence type="ECO:0000259" key="10">
    <source>
        <dbReference type="Pfam" id="PF02518"/>
    </source>
</evidence>
<dbReference type="EC" id="2.7.13.3" evidence="2"/>
<dbReference type="OrthoDB" id="773385at2"/>
<keyword evidence="8" id="KW-0902">Two-component regulatory system</keyword>
<comment type="catalytic activity">
    <reaction evidence="1">
        <text>ATP + protein L-histidine = ADP + protein N-phospho-L-histidine.</text>
        <dbReference type="EC" id="2.7.13.3"/>
    </reaction>
</comment>
<dbReference type="Pfam" id="PF02518">
    <property type="entry name" value="HATPase_c"/>
    <property type="match status" value="1"/>
</dbReference>
<reference evidence="12 13" key="1">
    <citation type="submission" date="2019-03" db="EMBL/GenBank/DDBJ databases">
        <authorList>
            <person name="Kim M.K.M."/>
        </authorList>
    </citation>
    <scope>NUCLEOTIDE SEQUENCE [LARGE SCALE GENOMIC DNA]</scope>
    <source>
        <strain evidence="12 13">18JY21-1</strain>
    </source>
</reference>
<organism evidence="12 13">
    <name type="scientific">Paenibacillus albiflavus</name>
    <dbReference type="NCBI Taxonomy" id="2545760"/>
    <lineage>
        <taxon>Bacteria</taxon>
        <taxon>Bacillati</taxon>
        <taxon>Bacillota</taxon>
        <taxon>Bacilli</taxon>
        <taxon>Bacillales</taxon>
        <taxon>Paenibacillaceae</taxon>
        <taxon>Paenibacillus</taxon>
    </lineage>
</organism>
<dbReference type="GO" id="GO:0005524">
    <property type="term" value="F:ATP binding"/>
    <property type="evidence" value="ECO:0007669"/>
    <property type="project" value="UniProtKB-KW"/>
</dbReference>
<dbReference type="InterPro" id="IPR003594">
    <property type="entry name" value="HATPase_dom"/>
</dbReference>
<sequence>MSMRKYKLITILLPPLLIGGFEYFRHEFLLDYLSMEAGNFYITLLTLILSYLVGTWMFKNVEQSNQELVQEQAMRAVYEERERLARELHDDLAQTLFFLNVKLKQGQIDEAREAVSEIDNNLRQAIFNLRTSPENAVSFSNRILQWLQDWRLLTGVAITSTIQINEREFHTSEETQLFGIIQEAFTNIRKHSKATKATITFQAIAEGWSLTIIDNGIGIQPKHDTTKQYGIAMMRNRAQELGAKWELTTAVEGGTKLHMYTDIRR</sequence>
<dbReference type="GO" id="GO:0016020">
    <property type="term" value="C:membrane"/>
    <property type="evidence" value="ECO:0007669"/>
    <property type="project" value="InterPro"/>
</dbReference>
<keyword evidence="4" id="KW-0808">Transferase</keyword>
<feature type="domain" description="Histidine kinase/HSP90-like ATPase" evidence="10">
    <location>
        <begin position="174"/>
        <end position="261"/>
    </location>
</feature>
<dbReference type="Gene3D" id="3.30.565.10">
    <property type="entry name" value="Histidine kinase-like ATPase, C-terminal domain"/>
    <property type="match status" value="1"/>
</dbReference>
<evidence type="ECO:0000256" key="4">
    <source>
        <dbReference type="ARBA" id="ARBA00022679"/>
    </source>
</evidence>
<name>A0A4R4E4V3_9BACL</name>
<dbReference type="Proteomes" id="UP000295418">
    <property type="component" value="Unassembled WGS sequence"/>
</dbReference>
<protein>
    <recommendedName>
        <fullName evidence="2">histidine kinase</fullName>
        <ecNumber evidence="2">2.7.13.3</ecNumber>
    </recommendedName>
</protein>
<dbReference type="PANTHER" id="PTHR24421">
    <property type="entry name" value="NITRATE/NITRITE SENSOR PROTEIN NARX-RELATED"/>
    <property type="match status" value="1"/>
</dbReference>
<evidence type="ECO:0000259" key="11">
    <source>
        <dbReference type="Pfam" id="PF07730"/>
    </source>
</evidence>
<feature type="transmembrane region" description="Helical" evidence="9">
    <location>
        <begin position="40"/>
        <end position="58"/>
    </location>
</feature>
<dbReference type="RefSeq" id="WP_132419732.1">
    <property type="nucleotide sequence ID" value="NZ_SKFG01000025.1"/>
</dbReference>
<dbReference type="AlphaFoldDB" id="A0A4R4E4V3"/>
<dbReference type="GO" id="GO:0046983">
    <property type="term" value="F:protein dimerization activity"/>
    <property type="evidence" value="ECO:0007669"/>
    <property type="project" value="InterPro"/>
</dbReference>
<dbReference type="Pfam" id="PF07730">
    <property type="entry name" value="HisKA_3"/>
    <property type="match status" value="1"/>
</dbReference>
<dbReference type="SUPFAM" id="SSF55874">
    <property type="entry name" value="ATPase domain of HSP90 chaperone/DNA topoisomerase II/histidine kinase"/>
    <property type="match status" value="1"/>
</dbReference>
<evidence type="ECO:0000256" key="2">
    <source>
        <dbReference type="ARBA" id="ARBA00012438"/>
    </source>
</evidence>
<evidence type="ECO:0000313" key="12">
    <source>
        <dbReference type="EMBL" id="TCZ74636.1"/>
    </source>
</evidence>
<dbReference type="CDD" id="cd16917">
    <property type="entry name" value="HATPase_UhpB-NarQ-NarX-like"/>
    <property type="match status" value="1"/>
</dbReference>
<keyword evidence="13" id="KW-1185">Reference proteome</keyword>
<gene>
    <name evidence="12" type="ORF">E0485_19440</name>
</gene>
<dbReference type="GO" id="GO:0000155">
    <property type="term" value="F:phosphorelay sensor kinase activity"/>
    <property type="evidence" value="ECO:0007669"/>
    <property type="project" value="InterPro"/>
</dbReference>
<proteinExistence type="predicted"/>
<evidence type="ECO:0000313" key="13">
    <source>
        <dbReference type="Proteomes" id="UP000295418"/>
    </source>
</evidence>
<comment type="caution">
    <text evidence="12">The sequence shown here is derived from an EMBL/GenBank/DDBJ whole genome shotgun (WGS) entry which is preliminary data.</text>
</comment>
<evidence type="ECO:0000256" key="9">
    <source>
        <dbReference type="SAM" id="Phobius"/>
    </source>
</evidence>
<dbReference type="InterPro" id="IPR050482">
    <property type="entry name" value="Sensor_HK_TwoCompSys"/>
</dbReference>
<dbReference type="InterPro" id="IPR011712">
    <property type="entry name" value="Sig_transdc_His_kin_sub3_dim/P"/>
</dbReference>
<dbReference type="Gene3D" id="1.20.5.1930">
    <property type="match status" value="1"/>
</dbReference>
<keyword evidence="3" id="KW-0597">Phosphoprotein</keyword>
<keyword evidence="9" id="KW-0812">Transmembrane</keyword>
<evidence type="ECO:0000256" key="3">
    <source>
        <dbReference type="ARBA" id="ARBA00022553"/>
    </source>
</evidence>
<evidence type="ECO:0000256" key="1">
    <source>
        <dbReference type="ARBA" id="ARBA00000085"/>
    </source>
</evidence>
<dbReference type="InterPro" id="IPR036890">
    <property type="entry name" value="HATPase_C_sf"/>
</dbReference>
<dbReference type="PANTHER" id="PTHR24421:SF10">
    <property type="entry name" value="NITRATE_NITRITE SENSOR PROTEIN NARQ"/>
    <property type="match status" value="1"/>
</dbReference>
<evidence type="ECO:0000256" key="7">
    <source>
        <dbReference type="ARBA" id="ARBA00022840"/>
    </source>
</evidence>
<evidence type="ECO:0000256" key="8">
    <source>
        <dbReference type="ARBA" id="ARBA00023012"/>
    </source>
</evidence>
<evidence type="ECO:0000256" key="5">
    <source>
        <dbReference type="ARBA" id="ARBA00022741"/>
    </source>
</evidence>
<dbReference type="EMBL" id="SKFG01000025">
    <property type="protein sequence ID" value="TCZ74636.1"/>
    <property type="molecule type" value="Genomic_DNA"/>
</dbReference>
<keyword evidence="7" id="KW-0067">ATP-binding</keyword>